<dbReference type="InterPro" id="IPR013433">
    <property type="entry name" value="PHA_gran_rgn"/>
</dbReference>
<keyword evidence="2" id="KW-1185">Reference proteome</keyword>
<name>A0ABU8BHD0_9BRAD</name>
<evidence type="ECO:0008006" key="3">
    <source>
        <dbReference type="Google" id="ProtNLM"/>
    </source>
</evidence>
<evidence type="ECO:0000313" key="1">
    <source>
        <dbReference type="EMBL" id="MEH2557959.1"/>
    </source>
</evidence>
<dbReference type="EMBL" id="JAZHRV010000001">
    <property type="protein sequence ID" value="MEH2557959.1"/>
    <property type="molecule type" value="Genomic_DNA"/>
</dbReference>
<comment type="caution">
    <text evidence="1">The sequence shown here is derived from an EMBL/GenBank/DDBJ whole genome shotgun (WGS) entry which is preliminary data.</text>
</comment>
<dbReference type="Pfam" id="PF09650">
    <property type="entry name" value="PHA_gran_rgn"/>
    <property type="match status" value="1"/>
</dbReference>
<sequence>MRRDIARGPSFRSACNYMQLDNREIFAMNKPLVVSIPHSLGREEAMRRLKTGLSRAASSVPVLSVDEERWEDNRMIFRVRALGQAAAGHVDVAEDHVQVEVVLPWLLQRFAEVAQAAIQNRGKLLLTKKS</sequence>
<protein>
    <recommendedName>
        <fullName evidence="3">Polyhydroxyalkanoic acid synthase</fullName>
    </recommendedName>
</protein>
<accession>A0ABU8BHD0</accession>
<reference evidence="1 2" key="1">
    <citation type="submission" date="2024-02" db="EMBL/GenBank/DDBJ databases">
        <title>Adaptive strategies in a cosmopolitan and abundant soil bacterium.</title>
        <authorList>
            <person name="Carini P."/>
        </authorList>
    </citation>
    <scope>NUCLEOTIDE SEQUENCE [LARGE SCALE GENOMIC DNA]</scope>
    <source>
        <strain evidence="1 2">AZCC 1608</strain>
    </source>
</reference>
<evidence type="ECO:0000313" key="2">
    <source>
        <dbReference type="Proteomes" id="UP001364224"/>
    </source>
</evidence>
<dbReference type="Proteomes" id="UP001364224">
    <property type="component" value="Unassembled WGS sequence"/>
</dbReference>
<gene>
    <name evidence="1" type="ORF">V1286_005488</name>
</gene>
<organism evidence="1 2">
    <name type="scientific">Bradyrhizobium algeriense</name>
    <dbReference type="NCBI Taxonomy" id="634784"/>
    <lineage>
        <taxon>Bacteria</taxon>
        <taxon>Pseudomonadati</taxon>
        <taxon>Pseudomonadota</taxon>
        <taxon>Alphaproteobacteria</taxon>
        <taxon>Hyphomicrobiales</taxon>
        <taxon>Nitrobacteraceae</taxon>
        <taxon>Bradyrhizobium</taxon>
    </lineage>
</organism>
<proteinExistence type="predicted"/>